<protein>
    <submittedName>
        <fullName evidence="11">Laccase domain-containing protein</fullName>
    </submittedName>
</protein>
<keyword evidence="4" id="KW-0808">Transferase</keyword>
<evidence type="ECO:0000256" key="1">
    <source>
        <dbReference type="ARBA" id="ARBA00000553"/>
    </source>
</evidence>
<comment type="function">
    <text evidence="2">Purine nucleoside enzyme that catalyzes the phosphorolysis of adenosine and inosine nucleosides, yielding D-ribose 1-phosphate and the respective free bases, adenine and hypoxanthine. Also catalyzes the phosphorolysis of S-methyl-5'-thioadenosine into adenine and S-methyl-5-thio-alpha-D-ribose 1-phosphate. Also has adenosine deaminase activity.</text>
</comment>
<sequence length="278" mass="29081">MKKTTLELVEPRLSQGRFSSLEALTDEALFRQTGVRIAFTGRTGGVSAGPYASLNLGAHVKDDPACVGENRRRAMEAFGAEGFPLIVPNQVHGDVVLTVDGAAAAPCIQKAADEGADGIVVACAGVASLLCFADCMPVIVVSPSGAFAVVHAGWRGVMAQIAAKAVGALLEADRAQGEGTTADMLNVYVGPHIQAECFETSSEIHDEFVRTFGSACSAGPRHVSLVAAQRESLSRVGVDMRRVADAGICTVCCNDAYYSYRAQEGVCGRHGAFAFRAQ</sequence>
<comment type="catalytic activity">
    <reaction evidence="9">
        <text>adenosine + phosphate = alpha-D-ribose 1-phosphate + adenine</text>
        <dbReference type="Rhea" id="RHEA:27642"/>
        <dbReference type="ChEBI" id="CHEBI:16335"/>
        <dbReference type="ChEBI" id="CHEBI:16708"/>
        <dbReference type="ChEBI" id="CHEBI:43474"/>
        <dbReference type="ChEBI" id="CHEBI:57720"/>
        <dbReference type="EC" id="2.4.2.1"/>
    </reaction>
    <physiologicalReaction direction="left-to-right" evidence="9">
        <dbReference type="Rhea" id="RHEA:27643"/>
    </physiologicalReaction>
</comment>
<evidence type="ECO:0000256" key="6">
    <source>
        <dbReference type="ARBA" id="ARBA00022801"/>
    </source>
</evidence>
<dbReference type="Gene3D" id="3.60.140.10">
    <property type="entry name" value="CNF1/YfiH-like putative cysteine hydrolases"/>
    <property type="match status" value="1"/>
</dbReference>
<comment type="caution">
    <text evidence="11">The sequence shown here is derived from an EMBL/GenBank/DDBJ whole genome shotgun (WGS) entry which is preliminary data.</text>
</comment>
<reference evidence="11" key="2">
    <citation type="journal article" date="2021" name="PeerJ">
        <title>Extensive microbial diversity within the chicken gut microbiome revealed by metagenomics and culture.</title>
        <authorList>
            <person name="Gilroy R."/>
            <person name="Ravi A."/>
            <person name="Getino M."/>
            <person name="Pursley I."/>
            <person name="Horton D.L."/>
            <person name="Alikhan N.F."/>
            <person name="Baker D."/>
            <person name="Gharbi K."/>
            <person name="Hall N."/>
            <person name="Watson M."/>
            <person name="Adriaenssens E.M."/>
            <person name="Foster-Nyarko E."/>
            <person name="Jarju S."/>
            <person name="Secka A."/>
            <person name="Antonio M."/>
            <person name="Oren A."/>
            <person name="Chaudhuri R.R."/>
            <person name="La Ragione R."/>
            <person name="Hildebrand F."/>
            <person name="Pallen M.J."/>
        </authorList>
    </citation>
    <scope>NUCLEOTIDE SEQUENCE</scope>
    <source>
        <strain evidence="11">ChiGjej1B1-2707</strain>
    </source>
</reference>
<accession>A0A9D1A036</accession>
<dbReference type="GO" id="GO:0016787">
    <property type="term" value="F:hydrolase activity"/>
    <property type="evidence" value="ECO:0007669"/>
    <property type="project" value="UniProtKB-KW"/>
</dbReference>
<evidence type="ECO:0000256" key="2">
    <source>
        <dbReference type="ARBA" id="ARBA00003215"/>
    </source>
</evidence>
<comment type="catalytic activity">
    <reaction evidence="1">
        <text>inosine + phosphate = alpha-D-ribose 1-phosphate + hypoxanthine</text>
        <dbReference type="Rhea" id="RHEA:27646"/>
        <dbReference type="ChEBI" id="CHEBI:17368"/>
        <dbReference type="ChEBI" id="CHEBI:17596"/>
        <dbReference type="ChEBI" id="CHEBI:43474"/>
        <dbReference type="ChEBI" id="CHEBI:57720"/>
        <dbReference type="EC" id="2.4.2.1"/>
    </reaction>
    <physiologicalReaction direction="left-to-right" evidence="1">
        <dbReference type="Rhea" id="RHEA:27647"/>
    </physiologicalReaction>
</comment>
<comment type="similarity">
    <text evidence="3">Belongs to the purine nucleoside phosphorylase YfiH/LACC1 family.</text>
</comment>
<dbReference type="SUPFAM" id="SSF64438">
    <property type="entry name" value="CNF1/YfiH-like putative cysteine hydrolases"/>
    <property type="match status" value="1"/>
</dbReference>
<dbReference type="EMBL" id="DVGB01000034">
    <property type="protein sequence ID" value="HIR01178.1"/>
    <property type="molecule type" value="Genomic_DNA"/>
</dbReference>
<keyword evidence="6" id="KW-0378">Hydrolase</keyword>
<proteinExistence type="inferred from homology"/>
<dbReference type="PANTHER" id="PTHR30616:SF2">
    <property type="entry name" value="PURINE NUCLEOSIDE PHOSPHORYLASE LACC1"/>
    <property type="match status" value="1"/>
</dbReference>
<gene>
    <name evidence="11" type="ORF">IAA69_02805</name>
</gene>
<evidence type="ECO:0000256" key="8">
    <source>
        <dbReference type="ARBA" id="ARBA00047989"/>
    </source>
</evidence>
<dbReference type="Proteomes" id="UP000824261">
    <property type="component" value="Unassembled WGS sequence"/>
</dbReference>
<keyword evidence="7" id="KW-0862">Zinc</keyword>
<evidence type="ECO:0000256" key="4">
    <source>
        <dbReference type="ARBA" id="ARBA00022679"/>
    </source>
</evidence>
<evidence type="ECO:0000313" key="12">
    <source>
        <dbReference type="Proteomes" id="UP000824261"/>
    </source>
</evidence>
<evidence type="ECO:0000256" key="9">
    <source>
        <dbReference type="ARBA" id="ARBA00048968"/>
    </source>
</evidence>
<evidence type="ECO:0000256" key="5">
    <source>
        <dbReference type="ARBA" id="ARBA00022723"/>
    </source>
</evidence>
<evidence type="ECO:0000256" key="7">
    <source>
        <dbReference type="ARBA" id="ARBA00022833"/>
    </source>
</evidence>
<dbReference type="CDD" id="cd16833">
    <property type="entry name" value="YfiH"/>
    <property type="match status" value="1"/>
</dbReference>
<organism evidence="11 12">
    <name type="scientific">Candidatus Aveggerthella stercoripullorum</name>
    <dbReference type="NCBI Taxonomy" id="2840688"/>
    <lineage>
        <taxon>Bacteria</taxon>
        <taxon>Bacillati</taxon>
        <taxon>Actinomycetota</taxon>
        <taxon>Coriobacteriia</taxon>
        <taxon>Eggerthellales</taxon>
        <taxon>Eggerthellaceae</taxon>
        <taxon>Eggerthellaceae incertae sedis</taxon>
        <taxon>Candidatus Aveggerthella</taxon>
    </lineage>
</organism>
<comment type="catalytic activity">
    <reaction evidence="10">
        <text>S-methyl-5'-thioadenosine + phosphate = 5-(methylsulfanyl)-alpha-D-ribose 1-phosphate + adenine</text>
        <dbReference type="Rhea" id="RHEA:11852"/>
        <dbReference type="ChEBI" id="CHEBI:16708"/>
        <dbReference type="ChEBI" id="CHEBI:17509"/>
        <dbReference type="ChEBI" id="CHEBI:43474"/>
        <dbReference type="ChEBI" id="CHEBI:58533"/>
        <dbReference type="EC" id="2.4.2.28"/>
    </reaction>
    <physiologicalReaction direction="left-to-right" evidence="10">
        <dbReference type="Rhea" id="RHEA:11853"/>
    </physiologicalReaction>
</comment>
<reference evidence="11" key="1">
    <citation type="submission" date="2020-10" db="EMBL/GenBank/DDBJ databases">
        <authorList>
            <person name="Gilroy R."/>
        </authorList>
    </citation>
    <scope>NUCLEOTIDE SEQUENCE</scope>
    <source>
        <strain evidence="11">ChiGjej1B1-2707</strain>
    </source>
</reference>
<keyword evidence="5" id="KW-0479">Metal-binding</keyword>
<evidence type="ECO:0000256" key="3">
    <source>
        <dbReference type="ARBA" id="ARBA00007353"/>
    </source>
</evidence>
<dbReference type="InterPro" id="IPR038371">
    <property type="entry name" value="Cu_polyphenol_OxRdtase_sf"/>
</dbReference>
<name>A0A9D1A036_9ACTN</name>
<dbReference type="InterPro" id="IPR003730">
    <property type="entry name" value="Cu_polyphenol_OxRdtase"/>
</dbReference>
<dbReference type="GO" id="GO:0005507">
    <property type="term" value="F:copper ion binding"/>
    <property type="evidence" value="ECO:0007669"/>
    <property type="project" value="TreeGrafter"/>
</dbReference>
<comment type="catalytic activity">
    <reaction evidence="8">
        <text>adenosine + H2O + H(+) = inosine + NH4(+)</text>
        <dbReference type="Rhea" id="RHEA:24408"/>
        <dbReference type="ChEBI" id="CHEBI:15377"/>
        <dbReference type="ChEBI" id="CHEBI:15378"/>
        <dbReference type="ChEBI" id="CHEBI:16335"/>
        <dbReference type="ChEBI" id="CHEBI:17596"/>
        <dbReference type="ChEBI" id="CHEBI:28938"/>
        <dbReference type="EC" id="3.5.4.4"/>
    </reaction>
    <physiologicalReaction direction="left-to-right" evidence="8">
        <dbReference type="Rhea" id="RHEA:24409"/>
    </physiologicalReaction>
</comment>
<dbReference type="GO" id="GO:0017061">
    <property type="term" value="F:S-methyl-5-thioadenosine phosphorylase activity"/>
    <property type="evidence" value="ECO:0007669"/>
    <property type="project" value="UniProtKB-EC"/>
</dbReference>
<dbReference type="InterPro" id="IPR011324">
    <property type="entry name" value="Cytotoxic_necrot_fac-like_cat"/>
</dbReference>
<dbReference type="AlphaFoldDB" id="A0A9D1A036"/>
<dbReference type="Pfam" id="PF02578">
    <property type="entry name" value="Cu-oxidase_4"/>
    <property type="match status" value="1"/>
</dbReference>
<evidence type="ECO:0000256" key="10">
    <source>
        <dbReference type="ARBA" id="ARBA00049893"/>
    </source>
</evidence>
<dbReference type="PANTHER" id="PTHR30616">
    <property type="entry name" value="UNCHARACTERIZED PROTEIN YFIH"/>
    <property type="match status" value="1"/>
</dbReference>
<evidence type="ECO:0000313" key="11">
    <source>
        <dbReference type="EMBL" id="HIR01178.1"/>
    </source>
</evidence>